<feature type="transmembrane region" description="Helical" evidence="2">
    <location>
        <begin position="30"/>
        <end position="48"/>
    </location>
</feature>
<sequence length="345" mass="38367">MASIRQKPKQSGPATRGNAVAPPDFRNLGVMLRGLLGVNLMGLVTVALRGVPGDALMREALAMAGLLELPLMLGLLLAYMLAPVIASQTYRKATMLLVAVGVVSVLATFPLLSSLAERADLWRWSLWAAGSGALLMAYFHWRAALATPALSEARVLALNARIRPHFFFNSLNGVLGVMRSDPRRAEQALESLADLFRSLMRENRDLVTVGDEIELANRYLDLERLRLGDRLKVVWDLRHCPLDAKVPPLMLQPLIENAVYHGIEPSPTPGEIQVRIAQRGRELVIEVDNPVQAETRQQQGNRMAQANIRERLMLFFDIEAQMDSGVKDGRYRVRICLPLRREGRA</sequence>
<keyword evidence="2" id="KW-1133">Transmembrane helix</keyword>
<protein>
    <submittedName>
        <fullName evidence="4">Histidine kinase</fullName>
    </submittedName>
</protein>
<dbReference type="GO" id="GO:0016301">
    <property type="term" value="F:kinase activity"/>
    <property type="evidence" value="ECO:0007669"/>
    <property type="project" value="UniProtKB-KW"/>
</dbReference>
<reference evidence="4 5" key="1">
    <citation type="submission" date="2021-02" db="EMBL/GenBank/DDBJ databases">
        <title>Niveibacterium changnyeongensis HC41.</title>
        <authorList>
            <person name="Kang M."/>
        </authorList>
    </citation>
    <scope>NUCLEOTIDE SEQUENCE [LARGE SCALE GENOMIC DNA]</scope>
    <source>
        <strain evidence="4 5">HC41</strain>
    </source>
</reference>
<accession>A0ABX7M3B3</accession>
<feature type="transmembrane region" description="Helical" evidence="2">
    <location>
        <begin position="60"/>
        <end position="81"/>
    </location>
</feature>
<evidence type="ECO:0000313" key="5">
    <source>
        <dbReference type="Proteomes" id="UP000663570"/>
    </source>
</evidence>
<evidence type="ECO:0000259" key="3">
    <source>
        <dbReference type="Pfam" id="PF06580"/>
    </source>
</evidence>
<dbReference type="PANTHER" id="PTHR34220">
    <property type="entry name" value="SENSOR HISTIDINE KINASE YPDA"/>
    <property type="match status" value="1"/>
</dbReference>
<gene>
    <name evidence="4" type="ORF">JY500_17525</name>
</gene>
<organism evidence="4 5">
    <name type="scientific">Niveibacterium microcysteis</name>
    <dbReference type="NCBI Taxonomy" id="2811415"/>
    <lineage>
        <taxon>Bacteria</taxon>
        <taxon>Pseudomonadati</taxon>
        <taxon>Pseudomonadota</taxon>
        <taxon>Betaproteobacteria</taxon>
        <taxon>Rhodocyclales</taxon>
        <taxon>Rhodocyclaceae</taxon>
        <taxon>Niveibacterium</taxon>
    </lineage>
</organism>
<feature type="region of interest" description="Disordered" evidence="1">
    <location>
        <begin position="1"/>
        <end position="20"/>
    </location>
</feature>
<proteinExistence type="predicted"/>
<dbReference type="InterPro" id="IPR050640">
    <property type="entry name" value="Bact_2-comp_sensor_kinase"/>
</dbReference>
<feature type="transmembrane region" description="Helical" evidence="2">
    <location>
        <begin position="124"/>
        <end position="141"/>
    </location>
</feature>
<keyword evidence="4" id="KW-0418">Kinase</keyword>
<keyword evidence="2" id="KW-0472">Membrane</keyword>
<keyword evidence="4" id="KW-0808">Transferase</keyword>
<dbReference type="InterPro" id="IPR036890">
    <property type="entry name" value="HATPase_C_sf"/>
</dbReference>
<dbReference type="SUPFAM" id="SSF55874">
    <property type="entry name" value="ATPase domain of HSP90 chaperone/DNA topoisomerase II/histidine kinase"/>
    <property type="match status" value="1"/>
</dbReference>
<evidence type="ECO:0000256" key="2">
    <source>
        <dbReference type="SAM" id="Phobius"/>
    </source>
</evidence>
<keyword evidence="2" id="KW-0812">Transmembrane</keyword>
<dbReference type="InterPro" id="IPR010559">
    <property type="entry name" value="Sig_transdc_His_kin_internal"/>
</dbReference>
<dbReference type="RefSeq" id="WP_206253985.1">
    <property type="nucleotide sequence ID" value="NZ_CP071060.1"/>
</dbReference>
<dbReference type="Pfam" id="PF06580">
    <property type="entry name" value="His_kinase"/>
    <property type="match status" value="1"/>
</dbReference>
<keyword evidence="5" id="KW-1185">Reference proteome</keyword>
<dbReference type="Gene3D" id="3.30.565.10">
    <property type="entry name" value="Histidine kinase-like ATPase, C-terminal domain"/>
    <property type="match status" value="1"/>
</dbReference>
<dbReference type="PANTHER" id="PTHR34220:SF7">
    <property type="entry name" value="SENSOR HISTIDINE KINASE YPDA"/>
    <property type="match status" value="1"/>
</dbReference>
<name>A0ABX7M3B3_9RHOO</name>
<dbReference type="EMBL" id="CP071060">
    <property type="protein sequence ID" value="QSI76251.1"/>
    <property type="molecule type" value="Genomic_DNA"/>
</dbReference>
<evidence type="ECO:0000256" key="1">
    <source>
        <dbReference type="SAM" id="MobiDB-lite"/>
    </source>
</evidence>
<dbReference type="Proteomes" id="UP000663570">
    <property type="component" value="Chromosome"/>
</dbReference>
<evidence type="ECO:0000313" key="4">
    <source>
        <dbReference type="EMBL" id="QSI76251.1"/>
    </source>
</evidence>
<feature type="transmembrane region" description="Helical" evidence="2">
    <location>
        <begin position="93"/>
        <end position="112"/>
    </location>
</feature>
<feature type="domain" description="Signal transduction histidine kinase internal region" evidence="3">
    <location>
        <begin position="154"/>
        <end position="231"/>
    </location>
</feature>